<dbReference type="SMART" id="SM00656">
    <property type="entry name" value="Amb_all"/>
    <property type="match status" value="1"/>
</dbReference>
<protein>
    <submittedName>
        <fullName evidence="6">Pectate lyase</fullName>
        <ecNumber evidence="6">4.2.2.2</ecNumber>
    </submittedName>
</protein>
<dbReference type="GO" id="GO:0000272">
    <property type="term" value="P:polysaccharide catabolic process"/>
    <property type="evidence" value="ECO:0007669"/>
    <property type="project" value="UniProtKB-KW"/>
</dbReference>
<dbReference type="Pfam" id="PF00544">
    <property type="entry name" value="Pectate_lyase_4"/>
    <property type="match status" value="1"/>
</dbReference>
<feature type="region of interest" description="Disordered" evidence="3">
    <location>
        <begin position="206"/>
        <end position="266"/>
    </location>
</feature>
<dbReference type="EC" id="4.2.2.2" evidence="6"/>
<dbReference type="PANTHER" id="PTHR31683:SF18">
    <property type="entry name" value="PECTATE LYASE 21-RELATED"/>
    <property type="match status" value="1"/>
</dbReference>
<dbReference type="InterPro" id="IPR045032">
    <property type="entry name" value="PEL"/>
</dbReference>
<dbReference type="Gene3D" id="2.60.120.560">
    <property type="entry name" value="Exo-inulinase, domain 1"/>
    <property type="match status" value="1"/>
</dbReference>
<evidence type="ECO:0000256" key="3">
    <source>
        <dbReference type="SAM" id="MobiDB-lite"/>
    </source>
</evidence>
<dbReference type="InterPro" id="IPR012334">
    <property type="entry name" value="Pectin_lyas_fold"/>
</dbReference>
<dbReference type="InterPro" id="IPR010496">
    <property type="entry name" value="AL/BT2_dom"/>
</dbReference>
<keyword evidence="2" id="KW-0119">Carbohydrate metabolism</keyword>
<gene>
    <name evidence="6" type="ORF">H4W31_002243</name>
</gene>
<dbReference type="SMART" id="SM00710">
    <property type="entry name" value="PbH1"/>
    <property type="match status" value="3"/>
</dbReference>
<name>A0A927M4F3_9ACTN</name>
<evidence type="ECO:0000256" key="1">
    <source>
        <dbReference type="ARBA" id="ARBA00023239"/>
    </source>
</evidence>
<dbReference type="InterPro" id="IPR006626">
    <property type="entry name" value="PbH1"/>
</dbReference>
<feature type="compositionally biased region" description="Pro residues" evidence="3">
    <location>
        <begin position="223"/>
        <end position="241"/>
    </location>
</feature>
<evidence type="ECO:0000256" key="2">
    <source>
        <dbReference type="RuleBase" id="RU361173"/>
    </source>
</evidence>
<dbReference type="EMBL" id="JADBEB010000001">
    <property type="protein sequence ID" value="MBE1486605.1"/>
    <property type="molecule type" value="Genomic_DNA"/>
</dbReference>
<evidence type="ECO:0000313" key="7">
    <source>
        <dbReference type="Proteomes" id="UP000649753"/>
    </source>
</evidence>
<feature type="chain" id="PRO_5037158497" evidence="4">
    <location>
        <begin position="35"/>
        <end position="528"/>
    </location>
</feature>
<dbReference type="GO" id="GO:0016787">
    <property type="term" value="F:hydrolase activity"/>
    <property type="evidence" value="ECO:0007669"/>
    <property type="project" value="InterPro"/>
</dbReference>
<keyword evidence="7" id="KW-1185">Reference proteome</keyword>
<dbReference type="Pfam" id="PF06439">
    <property type="entry name" value="3keto-disac_hyd"/>
    <property type="match status" value="1"/>
</dbReference>
<dbReference type="PANTHER" id="PTHR31683">
    <property type="entry name" value="PECTATE LYASE 18-RELATED"/>
    <property type="match status" value="1"/>
</dbReference>
<keyword evidence="1 2" id="KW-0456">Lyase</keyword>
<dbReference type="SUPFAM" id="SSF51126">
    <property type="entry name" value="Pectin lyase-like"/>
    <property type="match status" value="1"/>
</dbReference>
<evidence type="ECO:0000259" key="5">
    <source>
        <dbReference type="SMART" id="SM00656"/>
    </source>
</evidence>
<keyword evidence="2" id="KW-0964">Secreted</keyword>
<sequence>MRTRTHRRGLLAAAGAGLLAVALTVGVLTNPAQAATLYSDDFNDGNADGWSKSGGDWSVATDGTPAYRQDNSGSELARGFAGDTGWTNYQVQARVKPLSFNGANRLVAVAARANSSTRMYRLALVNANRAELQAVNGSAVTVIGSASVSVSTGSWYTLRLEANGSTIRGFVNGTQVGSGSNSAQGTGRIALVTVFASAVFDDVSVDTVGSNPPTTPPGSTTGPPSPTGTGTPPPTTGPTLPPQTGLVGWATQNGGTSGGGSAGSTTVTSASALTSALGSSSAAVIRVSGTISCSGMLRVRSNKTILGVGSNATISGCGFTVNGDRNVIIRNLNFRGWDDDAINVETGATNIWVDHNSFTDGYDGAVDVKRGSDFVTISWNRVFGHDKSMLLGHSDDNASQDVGHLRVSYHHNWFDGSGTRHPRVRFGNPVHVYNNYYYDNEYGVASTMNAGVLVEGNYFENVDEPTLVGYAGSDPGAIVQRSNHFVGSGSPQSGGGSVSGIPYSYQLDNASSVKSIVTGGAGTGRIGL</sequence>
<comment type="caution">
    <text evidence="6">The sequence shown here is derived from an EMBL/GenBank/DDBJ whole genome shotgun (WGS) entry which is preliminary data.</text>
</comment>
<evidence type="ECO:0000256" key="4">
    <source>
        <dbReference type="SAM" id="SignalP"/>
    </source>
</evidence>
<dbReference type="RefSeq" id="WP_225945480.1">
    <property type="nucleotide sequence ID" value="NZ_JADBEB010000001.1"/>
</dbReference>
<dbReference type="Proteomes" id="UP000649753">
    <property type="component" value="Unassembled WGS sequence"/>
</dbReference>
<feature type="signal peptide" evidence="4">
    <location>
        <begin position="1"/>
        <end position="34"/>
    </location>
</feature>
<dbReference type="GO" id="GO:0005576">
    <property type="term" value="C:extracellular region"/>
    <property type="evidence" value="ECO:0007669"/>
    <property type="project" value="UniProtKB-SubCell"/>
</dbReference>
<dbReference type="InterPro" id="IPR002022">
    <property type="entry name" value="Pec_lyase"/>
</dbReference>
<proteinExistence type="inferred from homology"/>
<feature type="domain" description="Pectate lyase" evidence="5">
    <location>
        <begin position="260"/>
        <end position="465"/>
    </location>
</feature>
<dbReference type="InterPro" id="IPR013320">
    <property type="entry name" value="ConA-like_dom_sf"/>
</dbReference>
<dbReference type="InterPro" id="IPR011050">
    <property type="entry name" value="Pectin_lyase_fold/virulence"/>
</dbReference>
<keyword evidence="4" id="KW-0732">Signal</keyword>
<dbReference type="PROSITE" id="PS51318">
    <property type="entry name" value="TAT"/>
    <property type="match status" value="1"/>
</dbReference>
<dbReference type="GO" id="GO:0030570">
    <property type="term" value="F:pectate lyase activity"/>
    <property type="evidence" value="ECO:0007669"/>
    <property type="project" value="UniProtKB-EC"/>
</dbReference>
<dbReference type="AlphaFoldDB" id="A0A927M4F3"/>
<comment type="similarity">
    <text evidence="2">Belongs to the polysaccharide lyase 1 family.</text>
</comment>
<keyword evidence="2" id="KW-0624">Polysaccharide degradation</keyword>
<dbReference type="Gene3D" id="2.160.20.10">
    <property type="entry name" value="Single-stranded right-handed beta-helix, Pectin lyase-like"/>
    <property type="match status" value="1"/>
</dbReference>
<evidence type="ECO:0000313" key="6">
    <source>
        <dbReference type="EMBL" id="MBE1486605.1"/>
    </source>
</evidence>
<accession>A0A927M4F3</accession>
<reference evidence="6" key="1">
    <citation type="submission" date="2020-10" db="EMBL/GenBank/DDBJ databases">
        <title>Sequencing the genomes of 1000 actinobacteria strains.</title>
        <authorList>
            <person name="Klenk H.-P."/>
        </authorList>
    </citation>
    <scope>NUCLEOTIDE SEQUENCE</scope>
    <source>
        <strain evidence="6">DSM 46832</strain>
    </source>
</reference>
<comment type="subcellular location">
    <subcellularLocation>
        <location evidence="2">Secreted</location>
    </subcellularLocation>
</comment>
<dbReference type="InterPro" id="IPR006311">
    <property type="entry name" value="TAT_signal"/>
</dbReference>
<dbReference type="SUPFAM" id="SSF49899">
    <property type="entry name" value="Concanavalin A-like lectins/glucanases"/>
    <property type="match status" value="1"/>
</dbReference>
<organism evidence="6 7">
    <name type="scientific">Plantactinospora soyae</name>
    <dbReference type="NCBI Taxonomy" id="1544732"/>
    <lineage>
        <taxon>Bacteria</taxon>
        <taxon>Bacillati</taxon>
        <taxon>Actinomycetota</taxon>
        <taxon>Actinomycetes</taxon>
        <taxon>Micromonosporales</taxon>
        <taxon>Micromonosporaceae</taxon>
        <taxon>Plantactinospora</taxon>
    </lineage>
</organism>